<organism evidence="1 2">
    <name type="scientific">Octopus sinensis</name>
    <name type="common">East Asian common octopus</name>
    <dbReference type="NCBI Taxonomy" id="2607531"/>
    <lineage>
        <taxon>Eukaryota</taxon>
        <taxon>Metazoa</taxon>
        <taxon>Spiralia</taxon>
        <taxon>Lophotrochozoa</taxon>
        <taxon>Mollusca</taxon>
        <taxon>Cephalopoda</taxon>
        <taxon>Coleoidea</taxon>
        <taxon>Octopodiformes</taxon>
        <taxon>Octopoda</taxon>
        <taxon>Incirrata</taxon>
        <taxon>Octopodidae</taxon>
        <taxon>Octopus</taxon>
    </lineage>
</organism>
<dbReference type="Proteomes" id="UP000515154">
    <property type="component" value="Linkage group LG12"/>
</dbReference>
<dbReference type="KEGG" id="osn:115218085"/>
<protein>
    <submittedName>
        <fullName evidence="2">Uncharacterized protein LOC115218085 isoform X1</fullName>
    </submittedName>
</protein>
<name>A0A6P7SZ94_9MOLL</name>
<dbReference type="RefSeq" id="XP_029643723.1">
    <property type="nucleotide sequence ID" value="XM_029787863.2"/>
</dbReference>
<dbReference type="Pfam" id="PF15038">
    <property type="entry name" value="Jiraiya"/>
    <property type="match status" value="1"/>
</dbReference>
<gene>
    <name evidence="2" type="primary">LOC115218085</name>
</gene>
<dbReference type="PANTHER" id="PTHR39947:SF1">
    <property type="entry name" value="IP19862P"/>
    <property type="match status" value="1"/>
</dbReference>
<dbReference type="AlphaFoldDB" id="A0A6P7SZ94"/>
<dbReference type="InterPro" id="IPR029201">
    <property type="entry name" value="Jiraiya"/>
</dbReference>
<sequence length="294" mass="33161">MKMQDLHVVGRNSDIPTHHHQYRNRELLEAVLQKKDGEQNKSETGSRISALISRQNGNLSRPSSFSRRSINLSRQSLTETQSHDSESDLFNEERCYSGTEKSIFSLGLLSLAALVLVGLSLQLLFVLYQEQNAVQLGHVYLFNSTSNYNDLLEVTTALTTLVIMLNACCLMVCAMQCFFASKILNVNQGDQRAFKYLKECSSSRFIAVTGFFVSIPTFLVVIVMYILMKFKSSLALVSTVVLGFGILFCVLSVMQNTYHWRLEKSRADDGLPVFERSKNNMEISNPRNELSTLV</sequence>
<proteinExistence type="predicted"/>
<dbReference type="PANTHER" id="PTHR39947">
    <property type="entry name" value="IP19862P"/>
    <property type="match status" value="1"/>
</dbReference>
<evidence type="ECO:0000313" key="1">
    <source>
        <dbReference type="Proteomes" id="UP000515154"/>
    </source>
</evidence>
<reference evidence="2" key="1">
    <citation type="submission" date="2025-08" db="UniProtKB">
        <authorList>
            <consortium name="RefSeq"/>
        </authorList>
    </citation>
    <scope>IDENTIFICATION</scope>
</reference>
<accession>A0A6P7SZ94</accession>
<evidence type="ECO:0000313" key="2">
    <source>
        <dbReference type="RefSeq" id="XP_029643723.1"/>
    </source>
</evidence>
<keyword evidence="1" id="KW-1185">Reference proteome</keyword>